<dbReference type="PANTHER" id="PTHR36927:SF1">
    <property type="entry name" value="MDO-LIKE PROTEIN"/>
    <property type="match status" value="1"/>
</dbReference>
<keyword evidence="4" id="KW-1185">Reference proteome</keyword>
<gene>
    <name evidence="3" type="ORF">TeGR_g12546</name>
</gene>
<evidence type="ECO:0000313" key="4">
    <source>
        <dbReference type="Proteomes" id="UP001165060"/>
    </source>
</evidence>
<feature type="transmembrane region" description="Helical" evidence="1">
    <location>
        <begin position="101"/>
        <end position="119"/>
    </location>
</feature>
<accession>A0ABQ6NBI4</accession>
<dbReference type="InterPro" id="IPR002656">
    <property type="entry name" value="Acyl_transf_3_dom"/>
</dbReference>
<dbReference type="Pfam" id="PF01757">
    <property type="entry name" value="Acyl_transf_3"/>
    <property type="match status" value="1"/>
</dbReference>
<feature type="transmembrane region" description="Helical" evidence="1">
    <location>
        <begin position="59"/>
        <end position="80"/>
    </location>
</feature>
<organism evidence="3 4">
    <name type="scientific">Tetraparma gracilis</name>
    <dbReference type="NCBI Taxonomy" id="2962635"/>
    <lineage>
        <taxon>Eukaryota</taxon>
        <taxon>Sar</taxon>
        <taxon>Stramenopiles</taxon>
        <taxon>Ochrophyta</taxon>
        <taxon>Bolidophyceae</taxon>
        <taxon>Parmales</taxon>
        <taxon>Triparmaceae</taxon>
        <taxon>Tetraparma</taxon>
    </lineage>
</organism>
<feature type="domain" description="Acyltransferase 3" evidence="2">
    <location>
        <begin position="17"/>
        <end position="183"/>
    </location>
</feature>
<feature type="transmembrane region" description="Helical" evidence="1">
    <location>
        <begin position="199"/>
        <end position="218"/>
    </location>
</feature>
<dbReference type="InterPro" id="IPR050623">
    <property type="entry name" value="Glucan_succinyl_AcylTrfase"/>
</dbReference>
<keyword evidence="1" id="KW-0472">Membrane</keyword>
<dbReference type="Proteomes" id="UP001165060">
    <property type="component" value="Unassembled WGS sequence"/>
</dbReference>
<keyword evidence="1" id="KW-0812">Transmembrane</keyword>
<protein>
    <recommendedName>
        <fullName evidence="2">Acyltransferase 3 domain-containing protein</fullName>
    </recommendedName>
</protein>
<evidence type="ECO:0000313" key="3">
    <source>
        <dbReference type="EMBL" id="GMI55135.1"/>
    </source>
</evidence>
<dbReference type="EMBL" id="BRYB01006689">
    <property type="protein sequence ID" value="GMI55135.1"/>
    <property type="molecule type" value="Genomic_DNA"/>
</dbReference>
<evidence type="ECO:0000259" key="2">
    <source>
        <dbReference type="Pfam" id="PF01757"/>
    </source>
</evidence>
<name>A0ABQ6NBI4_9STRA</name>
<proteinExistence type="predicted"/>
<comment type="caution">
    <text evidence="3">The sequence shown here is derived from an EMBL/GenBank/DDBJ whole genome shotgun (WGS) entry which is preliminary data.</text>
</comment>
<feature type="transmembrane region" description="Helical" evidence="1">
    <location>
        <begin position="159"/>
        <end position="179"/>
    </location>
</feature>
<dbReference type="PANTHER" id="PTHR36927">
    <property type="entry name" value="BLR4337 PROTEIN"/>
    <property type="match status" value="1"/>
</dbReference>
<sequence length="235" mass="26343">MRVSSAVAPPARPERVWSIDWLRMYDVFIVVMGHSIRFLDDKESDVKLAGAGTNAYLNVIMLFGNMWVMPLFFFLAGAAANLSISSRTKMGSYFAKRVLRIGIPLCGGFVLAVLPYAFIVRDYLDCNETGESDENMSDNPFRFIGYYFSNCAAKHGFKWLWFLAMLAIMTGVHLPIIFFQKRSMLATDEKVKDGLLKKLMLAGCFYILGWSLFCGLALPLQSYTNAGGCILLFLG</sequence>
<evidence type="ECO:0000256" key="1">
    <source>
        <dbReference type="SAM" id="Phobius"/>
    </source>
</evidence>
<reference evidence="3 4" key="1">
    <citation type="journal article" date="2023" name="Commun. Biol.">
        <title>Genome analysis of Parmales, the sister group of diatoms, reveals the evolutionary specialization of diatoms from phago-mixotrophs to photoautotrophs.</title>
        <authorList>
            <person name="Ban H."/>
            <person name="Sato S."/>
            <person name="Yoshikawa S."/>
            <person name="Yamada K."/>
            <person name="Nakamura Y."/>
            <person name="Ichinomiya M."/>
            <person name="Sato N."/>
            <person name="Blanc-Mathieu R."/>
            <person name="Endo H."/>
            <person name="Kuwata A."/>
            <person name="Ogata H."/>
        </authorList>
    </citation>
    <scope>NUCLEOTIDE SEQUENCE [LARGE SCALE GENOMIC DNA]</scope>
</reference>
<keyword evidence="1" id="KW-1133">Transmembrane helix</keyword>